<dbReference type="PANTHER" id="PTHR24082:SF508">
    <property type="entry name" value="NUCLEAR HORMONE RECEPTOR FAMILY MEMBER NHR-48"/>
    <property type="match status" value="1"/>
</dbReference>
<keyword evidence="7" id="KW-0238">DNA-binding</keyword>
<feature type="domain" description="Nuclear receptor" evidence="11">
    <location>
        <begin position="7"/>
        <end position="82"/>
    </location>
</feature>
<keyword evidence="8" id="KW-0804">Transcription</keyword>
<dbReference type="AlphaFoldDB" id="A0A6V7U0W9"/>
<gene>
    <name evidence="12" type="ORF">MENT_LOCUS6972</name>
</gene>
<proteinExistence type="inferred from homology"/>
<dbReference type="PRINTS" id="PR00047">
    <property type="entry name" value="STROIDFINGER"/>
</dbReference>
<dbReference type="Pfam" id="PF00105">
    <property type="entry name" value="zf-C4"/>
    <property type="match status" value="1"/>
</dbReference>
<dbReference type="InterPro" id="IPR050234">
    <property type="entry name" value="Nuclear_hormone_rcpt_NR1"/>
</dbReference>
<comment type="subcellular location">
    <subcellularLocation>
        <location evidence="1">Nucleus</location>
    </subcellularLocation>
</comment>
<evidence type="ECO:0000256" key="1">
    <source>
        <dbReference type="ARBA" id="ARBA00004123"/>
    </source>
</evidence>
<dbReference type="OrthoDB" id="6355676at2759"/>
<dbReference type="PANTHER" id="PTHR24082">
    <property type="entry name" value="NUCLEAR HORMONE RECEPTOR"/>
    <property type="match status" value="1"/>
</dbReference>
<evidence type="ECO:0000256" key="4">
    <source>
        <dbReference type="ARBA" id="ARBA00022771"/>
    </source>
</evidence>
<dbReference type="GO" id="GO:0030154">
    <property type="term" value="P:cell differentiation"/>
    <property type="evidence" value="ECO:0007669"/>
    <property type="project" value="TreeGrafter"/>
</dbReference>
<dbReference type="PROSITE" id="PS51030">
    <property type="entry name" value="NUCLEAR_REC_DBD_2"/>
    <property type="match status" value="1"/>
</dbReference>
<evidence type="ECO:0000256" key="3">
    <source>
        <dbReference type="ARBA" id="ARBA00022723"/>
    </source>
</evidence>
<keyword evidence="10" id="KW-0539">Nucleus</keyword>
<dbReference type="GO" id="GO:0000978">
    <property type="term" value="F:RNA polymerase II cis-regulatory region sequence-specific DNA binding"/>
    <property type="evidence" value="ECO:0007669"/>
    <property type="project" value="TreeGrafter"/>
</dbReference>
<dbReference type="GO" id="GO:0005634">
    <property type="term" value="C:nucleus"/>
    <property type="evidence" value="ECO:0007669"/>
    <property type="project" value="UniProtKB-SubCell"/>
</dbReference>
<dbReference type="SUPFAM" id="SSF57716">
    <property type="entry name" value="Glucocorticoid receptor-like (DNA-binding domain)"/>
    <property type="match status" value="1"/>
</dbReference>
<keyword evidence="5" id="KW-0862">Zinc</keyword>
<dbReference type="Gene3D" id="3.30.50.10">
    <property type="entry name" value="Erythroid Transcription Factor GATA-1, subunit A"/>
    <property type="match status" value="1"/>
</dbReference>
<comment type="similarity">
    <text evidence="2">Belongs to the nuclear hormone receptor family.</text>
</comment>
<dbReference type="EMBL" id="CAJEWN010000027">
    <property type="protein sequence ID" value="CAD2141694.1"/>
    <property type="molecule type" value="Genomic_DNA"/>
</dbReference>
<evidence type="ECO:0000259" key="11">
    <source>
        <dbReference type="PROSITE" id="PS51030"/>
    </source>
</evidence>
<evidence type="ECO:0000256" key="2">
    <source>
        <dbReference type="ARBA" id="ARBA00005993"/>
    </source>
</evidence>
<keyword evidence="4" id="KW-0863">Zinc-finger</keyword>
<sequence length="156" mass="17897">MEKRPATKICRVCGDKAYSYNFNVITCESCKAFFRRNANKEKEIRCPFNEQCDINTVSRRFCQRCRLQKCFRVGMKKEWIMSDEARLEKKQRIQENRERRAAAAAAVASVNAALGLGGQMGGSATILKHSTEMDQQELALTQQQTRKSIKQEQPLL</sequence>
<evidence type="ECO:0000256" key="6">
    <source>
        <dbReference type="ARBA" id="ARBA00023015"/>
    </source>
</evidence>
<dbReference type="InterPro" id="IPR013088">
    <property type="entry name" value="Znf_NHR/GATA"/>
</dbReference>
<dbReference type="GO" id="GO:0008270">
    <property type="term" value="F:zinc ion binding"/>
    <property type="evidence" value="ECO:0007669"/>
    <property type="project" value="UniProtKB-KW"/>
</dbReference>
<dbReference type="Proteomes" id="UP000580250">
    <property type="component" value="Unassembled WGS sequence"/>
</dbReference>
<dbReference type="GO" id="GO:0045944">
    <property type="term" value="P:positive regulation of transcription by RNA polymerase II"/>
    <property type="evidence" value="ECO:0007669"/>
    <property type="project" value="TreeGrafter"/>
</dbReference>
<dbReference type="GO" id="GO:0000122">
    <property type="term" value="P:negative regulation of transcription by RNA polymerase II"/>
    <property type="evidence" value="ECO:0007669"/>
    <property type="project" value="TreeGrafter"/>
</dbReference>
<comment type="caution">
    <text evidence="12">The sequence shown here is derived from an EMBL/GenBank/DDBJ whole genome shotgun (WGS) entry which is preliminary data.</text>
</comment>
<keyword evidence="9" id="KW-0675">Receptor</keyword>
<organism evidence="12 13">
    <name type="scientific">Meloidogyne enterolobii</name>
    <name type="common">Root-knot nematode worm</name>
    <name type="synonym">Meloidogyne mayaguensis</name>
    <dbReference type="NCBI Taxonomy" id="390850"/>
    <lineage>
        <taxon>Eukaryota</taxon>
        <taxon>Metazoa</taxon>
        <taxon>Ecdysozoa</taxon>
        <taxon>Nematoda</taxon>
        <taxon>Chromadorea</taxon>
        <taxon>Rhabditida</taxon>
        <taxon>Tylenchina</taxon>
        <taxon>Tylenchomorpha</taxon>
        <taxon>Tylenchoidea</taxon>
        <taxon>Meloidogynidae</taxon>
        <taxon>Meloidogyninae</taxon>
        <taxon>Meloidogyne</taxon>
    </lineage>
</organism>
<keyword evidence="3" id="KW-0479">Metal-binding</keyword>
<accession>A0A6V7U0W9</accession>
<evidence type="ECO:0000256" key="7">
    <source>
        <dbReference type="ARBA" id="ARBA00023125"/>
    </source>
</evidence>
<dbReference type="SMART" id="SM00399">
    <property type="entry name" value="ZnF_C4"/>
    <property type="match status" value="1"/>
</dbReference>
<evidence type="ECO:0000313" key="12">
    <source>
        <dbReference type="EMBL" id="CAD2141694.1"/>
    </source>
</evidence>
<dbReference type="InterPro" id="IPR001628">
    <property type="entry name" value="Znf_hrmn_rcpt"/>
</dbReference>
<reference evidence="12 13" key="1">
    <citation type="submission" date="2020-08" db="EMBL/GenBank/DDBJ databases">
        <authorList>
            <person name="Koutsovoulos G."/>
            <person name="Danchin GJ E."/>
        </authorList>
    </citation>
    <scope>NUCLEOTIDE SEQUENCE [LARGE SCALE GENOMIC DNA]</scope>
</reference>
<protein>
    <recommendedName>
        <fullName evidence="11">Nuclear receptor domain-containing protein</fullName>
    </recommendedName>
</protein>
<evidence type="ECO:0000313" key="13">
    <source>
        <dbReference type="Proteomes" id="UP000580250"/>
    </source>
</evidence>
<evidence type="ECO:0000256" key="5">
    <source>
        <dbReference type="ARBA" id="ARBA00022833"/>
    </source>
</evidence>
<dbReference type="FunFam" id="3.30.50.10:FF:000042">
    <property type="entry name" value="Nuclear hormone receptor HR96"/>
    <property type="match status" value="1"/>
</dbReference>
<evidence type="ECO:0000256" key="8">
    <source>
        <dbReference type="ARBA" id="ARBA00023163"/>
    </source>
</evidence>
<keyword evidence="6" id="KW-0805">Transcription regulation</keyword>
<dbReference type="PROSITE" id="PS00031">
    <property type="entry name" value="NUCLEAR_REC_DBD_1"/>
    <property type="match status" value="1"/>
</dbReference>
<dbReference type="GO" id="GO:0006950">
    <property type="term" value="P:response to stress"/>
    <property type="evidence" value="ECO:0007669"/>
    <property type="project" value="UniProtKB-ARBA"/>
</dbReference>
<name>A0A6V7U0W9_MELEN</name>
<evidence type="ECO:0000256" key="10">
    <source>
        <dbReference type="ARBA" id="ARBA00023242"/>
    </source>
</evidence>
<evidence type="ECO:0000256" key="9">
    <source>
        <dbReference type="ARBA" id="ARBA00023170"/>
    </source>
</evidence>
<dbReference type="GO" id="GO:0004879">
    <property type="term" value="F:nuclear receptor activity"/>
    <property type="evidence" value="ECO:0007669"/>
    <property type="project" value="TreeGrafter"/>
</dbReference>